<accession>A0A174DL46</accession>
<name>A0A174DL46_FLAPL</name>
<proteinExistence type="predicted"/>
<gene>
    <name evidence="1" type="ORF">ERS852411_01240</name>
</gene>
<dbReference type="EMBL" id="CYZT01000064">
    <property type="protein sequence ID" value="CUO26342.1"/>
    <property type="molecule type" value="Genomic_DNA"/>
</dbReference>
<protein>
    <submittedName>
        <fullName evidence="1">Uncharacterized protein</fullName>
    </submittedName>
</protein>
<organism evidence="1 2">
    <name type="scientific">Flavonifractor plautii</name>
    <name type="common">Fusobacterium plautii</name>
    <dbReference type="NCBI Taxonomy" id="292800"/>
    <lineage>
        <taxon>Bacteria</taxon>
        <taxon>Bacillati</taxon>
        <taxon>Bacillota</taxon>
        <taxon>Clostridia</taxon>
        <taxon>Eubacteriales</taxon>
        <taxon>Oscillospiraceae</taxon>
        <taxon>Flavonifractor</taxon>
    </lineage>
</organism>
<dbReference type="Proteomes" id="UP000095746">
    <property type="component" value="Unassembled WGS sequence"/>
</dbReference>
<sequence>MYMSSRMPMTSAMKDTMLAVSRTVSPWAIWLLPSSRSCTSRPSRLQAEAKEKRVRVELSRNREIPRPDSKILVEMLCSRM</sequence>
<dbReference type="AlphaFoldDB" id="A0A174DL46"/>
<evidence type="ECO:0000313" key="2">
    <source>
        <dbReference type="Proteomes" id="UP000095746"/>
    </source>
</evidence>
<evidence type="ECO:0000313" key="1">
    <source>
        <dbReference type="EMBL" id="CUO26342.1"/>
    </source>
</evidence>
<reference evidence="1 2" key="1">
    <citation type="submission" date="2015-09" db="EMBL/GenBank/DDBJ databases">
        <authorList>
            <consortium name="Pathogen Informatics"/>
        </authorList>
    </citation>
    <scope>NUCLEOTIDE SEQUENCE [LARGE SCALE GENOMIC DNA]</scope>
    <source>
        <strain evidence="1 2">2789STDY5608854</strain>
    </source>
</reference>